<name>A0A7W7N7T3_9FLAO</name>
<keyword evidence="5" id="KW-1185">Reference proteome</keyword>
<protein>
    <submittedName>
        <fullName evidence="4">ELWxxDGT repeat protein</fullName>
    </submittedName>
</protein>
<proteinExistence type="predicted"/>
<evidence type="ECO:0000313" key="5">
    <source>
        <dbReference type="Proteomes" id="UP000561681"/>
    </source>
</evidence>
<evidence type="ECO:0000259" key="3">
    <source>
        <dbReference type="Pfam" id="PF18962"/>
    </source>
</evidence>
<sequence>MKTKLLLFFLLFLTIQSNAQQLIYNFISSPSTFKIFNDKIIFYGNQEDTGRELWLSDGTPSNTKILKDIYLGTEPSVKSGSTILNNKFYFIARDESSEGEIWETDGTDSGTKKVTNFINGRTFKLTTVGDKIFFLVRLETNKFQVWKTDGTTNGTVFIKEISDYSNNSTFEGNCNNTFIFTIQVASTMNSRVWRSDGTADGTYPITQQMDGNGSDSGGTAGFTQYIVHNNKLYFVTRYFLYETDGTLENTKNIGNVWNAQNNIVGHSSVIEANNKLYFMFYSSELNKLSIWKFDDITKNLTEIYVNTSNKYFTPSNFSKTDDSLLFLGSNSNGNTSLLSLNLNDYSVKDLKEIVNNDVQRSDFFFVSFYDSATIYKVTKDEYFISSGIDEKFLRKGWIFNKTLNTAENVNELDNITQAVVFKENLYYGKEMKLWKYGNNLSTPIVGKKSSLLFFPNPTTNVINVKAGNDNQVESVQIFDLNGRIVINSSDFLDDKIDVSRLSAGAYVLKVKVNGTEISKKIIKN</sequence>
<dbReference type="RefSeq" id="WP_184164048.1">
    <property type="nucleotide sequence ID" value="NZ_JACHLD010000005.1"/>
</dbReference>
<feature type="domain" description="Secretion system C-terminal sorting" evidence="3">
    <location>
        <begin position="454"/>
        <end position="522"/>
    </location>
</feature>
<organism evidence="4 5">
    <name type="scientific">Flavobacterium nitrogenifigens</name>
    <dbReference type="NCBI Taxonomy" id="1617283"/>
    <lineage>
        <taxon>Bacteria</taxon>
        <taxon>Pseudomonadati</taxon>
        <taxon>Bacteroidota</taxon>
        <taxon>Flavobacteriia</taxon>
        <taxon>Flavobacteriales</taxon>
        <taxon>Flavobacteriaceae</taxon>
        <taxon>Flavobacterium</taxon>
    </lineage>
</organism>
<dbReference type="InterPro" id="IPR026444">
    <property type="entry name" value="Secre_tail"/>
</dbReference>
<dbReference type="Proteomes" id="UP000561681">
    <property type="component" value="Unassembled WGS sequence"/>
</dbReference>
<keyword evidence="1 2" id="KW-0732">Signal</keyword>
<evidence type="ECO:0000256" key="1">
    <source>
        <dbReference type="ARBA" id="ARBA00022729"/>
    </source>
</evidence>
<dbReference type="NCBIfam" id="TIGR04183">
    <property type="entry name" value="Por_Secre_tail"/>
    <property type="match status" value="1"/>
</dbReference>
<dbReference type="EMBL" id="JACHLD010000005">
    <property type="protein sequence ID" value="MBB4803103.1"/>
    <property type="molecule type" value="Genomic_DNA"/>
</dbReference>
<reference evidence="4 5" key="1">
    <citation type="submission" date="2020-08" db="EMBL/GenBank/DDBJ databases">
        <title>Functional genomics of gut bacteria from endangered species of beetles.</title>
        <authorList>
            <person name="Carlos-Shanley C."/>
        </authorList>
    </citation>
    <scope>NUCLEOTIDE SEQUENCE [LARGE SCALE GENOMIC DNA]</scope>
    <source>
        <strain evidence="4 5">S00142</strain>
    </source>
</reference>
<dbReference type="AlphaFoldDB" id="A0A7W7N7T3"/>
<evidence type="ECO:0000256" key="2">
    <source>
        <dbReference type="SAM" id="SignalP"/>
    </source>
</evidence>
<evidence type="ECO:0000313" key="4">
    <source>
        <dbReference type="EMBL" id="MBB4803103.1"/>
    </source>
</evidence>
<dbReference type="Pfam" id="PF18962">
    <property type="entry name" value="Por_Secre_tail"/>
    <property type="match status" value="1"/>
</dbReference>
<accession>A0A7W7N7T3</accession>
<feature type="chain" id="PRO_5030735308" evidence="2">
    <location>
        <begin position="20"/>
        <end position="524"/>
    </location>
</feature>
<gene>
    <name evidence="4" type="ORF">HNP37_003178</name>
</gene>
<feature type="signal peptide" evidence="2">
    <location>
        <begin position="1"/>
        <end position="19"/>
    </location>
</feature>
<comment type="caution">
    <text evidence="4">The sequence shown here is derived from an EMBL/GenBank/DDBJ whole genome shotgun (WGS) entry which is preliminary data.</text>
</comment>